<dbReference type="AlphaFoldDB" id="A0A1C0ARQ2"/>
<reference evidence="5" key="1">
    <citation type="submission" date="2016-07" db="EMBL/GenBank/DDBJ databases">
        <authorList>
            <person name="Florea S."/>
            <person name="Webb J.S."/>
            <person name="Jaromczyk J."/>
            <person name="Schardl C.L."/>
        </authorList>
    </citation>
    <scope>NUCLEOTIDE SEQUENCE [LARGE SCALE GENOMIC DNA]</scope>
    <source>
        <strain evidence="5">IPBSL-7</strain>
    </source>
</reference>
<dbReference type="Pfam" id="PF00293">
    <property type="entry name" value="NUDIX"/>
    <property type="match status" value="1"/>
</dbReference>
<keyword evidence="5" id="KW-1185">Reference proteome</keyword>
<dbReference type="PANTHER" id="PTHR43046:SF14">
    <property type="entry name" value="MUTT_NUDIX FAMILY PROTEIN"/>
    <property type="match status" value="1"/>
</dbReference>
<evidence type="ECO:0000256" key="2">
    <source>
        <dbReference type="ARBA" id="ARBA00022801"/>
    </source>
</evidence>
<dbReference type="PANTHER" id="PTHR43046">
    <property type="entry name" value="GDP-MANNOSE MANNOSYL HYDROLASE"/>
    <property type="match status" value="1"/>
</dbReference>
<dbReference type="Gene3D" id="3.90.79.10">
    <property type="entry name" value="Nucleoside Triphosphate Pyrophosphohydrolase"/>
    <property type="match status" value="1"/>
</dbReference>
<dbReference type="EMBL" id="MBQD01000004">
    <property type="protein sequence ID" value="OCL36969.1"/>
    <property type="molecule type" value="Genomic_DNA"/>
</dbReference>
<dbReference type="SUPFAM" id="SSF55811">
    <property type="entry name" value="Nudix"/>
    <property type="match status" value="1"/>
</dbReference>
<evidence type="ECO:0000256" key="1">
    <source>
        <dbReference type="ARBA" id="ARBA00001946"/>
    </source>
</evidence>
<dbReference type="Proteomes" id="UP000093501">
    <property type="component" value="Unassembled WGS sequence"/>
</dbReference>
<dbReference type="CDD" id="cd02883">
    <property type="entry name" value="NUDIX_Hydrolase"/>
    <property type="match status" value="1"/>
</dbReference>
<dbReference type="RefSeq" id="WP_068749968.1">
    <property type="nucleotide sequence ID" value="NZ_JBDXXE010000057.1"/>
</dbReference>
<dbReference type="GO" id="GO:0016787">
    <property type="term" value="F:hydrolase activity"/>
    <property type="evidence" value="ECO:0007669"/>
    <property type="project" value="UniProtKB-KW"/>
</dbReference>
<dbReference type="InterPro" id="IPR020476">
    <property type="entry name" value="Nudix_hydrolase"/>
</dbReference>
<comment type="cofactor">
    <cofactor evidence="1">
        <name>Mg(2+)</name>
        <dbReference type="ChEBI" id="CHEBI:18420"/>
    </cofactor>
</comment>
<accession>A0A1C0ARQ2</accession>
<protein>
    <recommendedName>
        <fullName evidence="3">Nudix hydrolase domain-containing protein</fullName>
    </recommendedName>
</protein>
<gene>
    <name evidence="4" type="ORF">BCR15_12880</name>
</gene>
<name>A0A1C0ARQ2_9ACTN</name>
<dbReference type="InterPro" id="IPR000086">
    <property type="entry name" value="NUDIX_hydrolase_dom"/>
</dbReference>
<evidence type="ECO:0000313" key="5">
    <source>
        <dbReference type="Proteomes" id="UP000093501"/>
    </source>
</evidence>
<dbReference type="PROSITE" id="PS51462">
    <property type="entry name" value="NUDIX"/>
    <property type="match status" value="1"/>
</dbReference>
<keyword evidence="2" id="KW-0378">Hydrolase</keyword>
<dbReference type="PRINTS" id="PR00502">
    <property type="entry name" value="NUDIXFAMILY"/>
</dbReference>
<organism evidence="4 5">
    <name type="scientific">Tessaracoccus lapidicaptus</name>
    <dbReference type="NCBI Taxonomy" id="1427523"/>
    <lineage>
        <taxon>Bacteria</taxon>
        <taxon>Bacillati</taxon>
        <taxon>Actinomycetota</taxon>
        <taxon>Actinomycetes</taxon>
        <taxon>Propionibacteriales</taxon>
        <taxon>Propionibacteriaceae</taxon>
        <taxon>Tessaracoccus</taxon>
    </lineage>
</organism>
<evidence type="ECO:0000313" key="4">
    <source>
        <dbReference type="EMBL" id="OCL36969.1"/>
    </source>
</evidence>
<comment type="caution">
    <text evidence="4">The sequence shown here is derived from an EMBL/GenBank/DDBJ whole genome shotgun (WGS) entry which is preliminary data.</text>
</comment>
<evidence type="ECO:0000259" key="3">
    <source>
        <dbReference type="PROSITE" id="PS51462"/>
    </source>
</evidence>
<feature type="domain" description="Nudix hydrolase" evidence="3">
    <location>
        <begin position="5"/>
        <end position="136"/>
    </location>
</feature>
<sequence>MTTERQRFIAHGLVERDGTYLVLRRRDGRYLGGRWDIPGGTVEEGETPGEAAVRECLEETGLRATMGPQVSHFRNRDTGGRDVTFHTVTFRLHLVDEDTDVRLSAEEHADYRWIQLTNPDGLPLVWHVDRTFGVLDSTQQC</sequence>
<proteinExistence type="predicted"/>
<dbReference type="InterPro" id="IPR015797">
    <property type="entry name" value="NUDIX_hydrolase-like_dom_sf"/>
</dbReference>